<evidence type="ECO:0000313" key="8">
    <source>
        <dbReference type="EMBL" id="MDC7960480.1"/>
    </source>
</evidence>
<sequence>MRVKIPRWEIAVICSALLFPGTSLSAQEVGQEEKEVKEMRQDVEQLQQDVRQLREEVRRLQEEIHGFRHNSFPQCGADTVAPYVPHHFIHRLGIEARPQYVFPTNPFLQGENERWKPIQSSFAAHLKYSFKFRPNTCADRIYGGAYQGFGLAFTTFGDKKQLGDPMTFYVFQGARIARFNPRLSLNYEWNFGISAGWKPYDNDYNSYNGAVGSRVNAYLNAGIYLNWSLSRYFDFIIGGDFTHFSNGNTKFPNAGVNTTGAKIGLVYNFNREEADLTKSLVHPYVPRFPRHVSYDLVLFGSWRRKGVYVGEKQIASPGSYPVAGFNFAPMYNLNYKLRFGVSLDGVYDGSANVYTEDALVEYDAGSGSSRRKFLVPGIQNQLALGLSGRAEYVMPFFTIGVGLGTNVLGRGDLRGLYQVFALKINVTRSSFLHIGYNLQDFQTPNYLMLGLGFRFNNKYPKVRH</sequence>
<reference evidence="9" key="5">
    <citation type="submission" date="2019-07" db="EMBL/GenBank/DDBJ databases">
        <authorList>
            <person name="Ross B.D."/>
            <person name="Verster A.J."/>
            <person name="Radey M.C."/>
            <person name="Schmidtke D.T."/>
            <person name="Pope C.E."/>
            <person name="Hoffman L.R."/>
            <person name="Hajjar A."/>
            <person name="Peterson S.B."/>
            <person name="Borenstein E."/>
            <person name="Mougous J.D."/>
        </authorList>
    </citation>
    <scope>NUCLEOTIDE SEQUENCE</scope>
    <source>
        <strain evidence="9">3725 D1 iv</strain>
    </source>
</reference>
<evidence type="ECO:0000313" key="6">
    <source>
        <dbReference type="EMBL" id="MDC2407994.1"/>
    </source>
</evidence>
<dbReference type="EMBL" id="JAQNWR010000004">
    <property type="protein sequence ID" value="MDC2407994.1"/>
    <property type="molecule type" value="Genomic_DNA"/>
</dbReference>
<evidence type="ECO:0000256" key="1">
    <source>
        <dbReference type="SAM" id="Coils"/>
    </source>
</evidence>
<dbReference type="EMBL" id="JAQNZF010000020">
    <property type="protein sequence ID" value="MDC2743617.1"/>
    <property type="molecule type" value="Genomic_DNA"/>
</dbReference>
<evidence type="ECO:0000313" key="7">
    <source>
        <dbReference type="EMBL" id="MDC2743617.1"/>
    </source>
</evidence>
<organism evidence="4 16">
    <name type="scientific">Bacteroides ovatus</name>
    <dbReference type="NCBI Taxonomy" id="28116"/>
    <lineage>
        <taxon>Bacteria</taxon>
        <taxon>Pseudomonadati</taxon>
        <taxon>Bacteroidota</taxon>
        <taxon>Bacteroidia</taxon>
        <taxon>Bacteroidales</taxon>
        <taxon>Bacteroidaceae</taxon>
        <taxon>Bacteroides</taxon>
    </lineage>
</organism>
<reference evidence="14" key="1">
    <citation type="journal article" date="2018" name="J. Anim. Genet.">
        <title>Acquired interbacterial defense systems protect against interspecies antagonism in the human gut microbiome.</title>
        <authorList>
            <person name="Ross B.D."/>
            <person name="Verster A.J."/>
            <person name="Radey M.C."/>
            <person name="Schmidtke D.T."/>
            <person name="Pope C.E."/>
            <person name="Hoffman L.R."/>
            <person name="Hajjar A."/>
            <person name="Peterson S.B."/>
            <person name="Borenstein E."/>
            <person name="Mougous J."/>
        </authorList>
    </citation>
    <scope>NUCLEOTIDE SEQUENCE [LARGE SCALE GENOMIC DNA]</scope>
    <source>
        <strain evidence="14">3725 D1 iv</strain>
    </source>
</reference>
<feature type="chain" id="PRO_5042681878" evidence="2">
    <location>
        <begin position="27"/>
        <end position="464"/>
    </location>
</feature>
<dbReference type="KEGG" id="boa:Bovatus_00939"/>
<dbReference type="EMBL" id="JAQQPO010000027">
    <property type="protein sequence ID" value="MDC7960480.1"/>
    <property type="molecule type" value="Genomic_DNA"/>
</dbReference>
<evidence type="ECO:0000313" key="3">
    <source>
        <dbReference type="EMBL" id="KAA3924457.1"/>
    </source>
</evidence>
<evidence type="ECO:0000313" key="13">
    <source>
        <dbReference type="Proteomes" id="UP000283329"/>
    </source>
</evidence>
<reference evidence="12 13" key="3">
    <citation type="submission" date="2018-08" db="EMBL/GenBank/DDBJ databases">
        <title>A genome reference for cultivated species of the human gut microbiota.</title>
        <authorList>
            <person name="Zou Y."/>
            <person name="Xue W."/>
            <person name="Luo G."/>
        </authorList>
    </citation>
    <scope>NUCLEOTIDE SEQUENCE [LARGE SCALE GENOMIC DNA]</scope>
    <source>
        <strain evidence="10 12">AF20-9LB</strain>
        <strain evidence="11 13">AM17-48</strain>
    </source>
</reference>
<dbReference type="Proteomes" id="UP000266492">
    <property type="component" value="Unassembled WGS sequence"/>
</dbReference>
<dbReference type="EMBL" id="VWLB01000045">
    <property type="protein sequence ID" value="KAA3924457.1"/>
    <property type="molecule type" value="Genomic_DNA"/>
</dbReference>
<keyword evidence="4" id="KW-0378">Hydrolase</keyword>
<dbReference type="EMBL" id="QRVZ01000009">
    <property type="protein sequence ID" value="RGS83227.1"/>
    <property type="molecule type" value="Genomic_DNA"/>
</dbReference>
<dbReference type="EMBL" id="CP041395">
    <property type="protein sequence ID" value="QDM07409.1"/>
    <property type="molecule type" value="Genomic_DNA"/>
</dbReference>
<evidence type="ECO:0000313" key="9">
    <source>
        <dbReference type="EMBL" id="QDM07409.1"/>
    </source>
</evidence>
<dbReference type="CDD" id="cd14686">
    <property type="entry name" value="bZIP"/>
    <property type="match status" value="1"/>
</dbReference>
<dbReference type="Proteomes" id="UP000283329">
    <property type="component" value="Unassembled WGS sequence"/>
</dbReference>
<dbReference type="RefSeq" id="WP_004295748.1">
    <property type="nucleotide sequence ID" value="NZ_BAABYJ010000001.1"/>
</dbReference>
<dbReference type="Proteomes" id="UP000365824">
    <property type="component" value="Unassembled WGS sequence"/>
</dbReference>
<gene>
    <name evidence="11" type="ORF">DW206_08865</name>
    <name evidence="10" type="ORF">DWX70_12585</name>
    <name evidence="9" type="ORF">DYI28_01035</name>
    <name evidence="4" type="ORF">F3B90_20400</name>
    <name evidence="5" type="ORF">F3B98_15150</name>
    <name evidence="3" type="ORF">F3F25_22175</name>
    <name evidence="6" type="ORF">PO240_08950</name>
    <name evidence="7" type="ORF">PO382_15440</name>
    <name evidence="8" type="ORF">PQ628_19985</name>
</gene>
<evidence type="ECO:0000256" key="2">
    <source>
        <dbReference type="SAM" id="SignalP"/>
    </source>
</evidence>
<evidence type="ECO:0000313" key="10">
    <source>
        <dbReference type="EMBL" id="RGS83227.1"/>
    </source>
</evidence>
<dbReference type="STRING" id="28116.Bovatus_00939"/>
<dbReference type="Proteomes" id="UP000318823">
    <property type="component" value="Chromosome"/>
</dbReference>
<reference evidence="15 16" key="4">
    <citation type="journal article" date="2019" name="Nat. Med.">
        <title>A library of human gut bacterial isolates paired with longitudinal multiomics data enables mechanistic microbiome research.</title>
        <authorList>
            <person name="Poyet M."/>
            <person name="Groussin M."/>
            <person name="Gibbons S.M."/>
            <person name="Avila-Pacheco J."/>
            <person name="Jiang X."/>
            <person name="Kearney S.M."/>
            <person name="Perrotta A.R."/>
            <person name="Berdy B."/>
            <person name="Zhao S."/>
            <person name="Lieberman T.D."/>
            <person name="Swanson P.K."/>
            <person name="Smith M."/>
            <person name="Roesemann S."/>
            <person name="Alexander J.E."/>
            <person name="Rich S.A."/>
            <person name="Livny J."/>
            <person name="Vlamakis H."/>
            <person name="Clish C."/>
            <person name="Bullock K."/>
            <person name="Deik A."/>
            <person name="Scott J."/>
            <person name="Pierce K.A."/>
            <person name="Xavier R.J."/>
            <person name="Alm E.J."/>
        </authorList>
    </citation>
    <scope>NUCLEOTIDE SEQUENCE [LARGE SCALE GENOMIC DNA]</scope>
    <source>
        <strain evidence="5 17">BIOML-A14</strain>
        <strain evidence="4 16">BIOML-A15</strain>
        <strain evidence="3 15">BIOML-A160</strain>
    </source>
</reference>
<accession>A0A139L361</accession>
<dbReference type="Gene3D" id="1.20.5.190">
    <property type="match status" value="1"/>
</dbReference>
<dbReference type="Pfam" id="PF09411">
    <property type="entry name" value="PagL"/>
    <property type="match status" value="1"/>
</dbReference>
<dbReference type="GeneID" id="29453229"/>
<dbReference type="EMBL" id="VWFP01000025">
    <property type="protein sequence ID" value="KAA4622332.1"/>
    <property type="molecule type" value="Genomic_DNA"/>
</dbReference>
<dbReference type="EMBL" id="QRJR01000006">
    <property type="protein sequence ID" value="RHH48197.1"/>
    <property type="molecule type" value="Genomic_DNA"/>
</dbReference>
<feature type="coiled-coil region" evidence="1">
    <location>
        <begin position="29"/>
        <end position="70"/>
    </location>
</feature>
<reference evidence="9" key="2">
    <citation type="journal article" date="2018" name="Nature">
        <title>Human gut bacteria contain acquired interbacterial defence systems.</title>
        <authorList>
            <person name="Ross B.D."/>
            <person name="Verster A.J."/>
            <person name="Radey M.C."/>
            <person name="Schmidtke D.T."/>
            <person name="Pope C.E."/>
            <person name="Hoffman L.R."/>
            <person name="Hajjar A."/>
            <person name="Peterson S.B."/>
            <person name="Borenstein E."/>
            <person name="Mougous J."/>
        </authorList>
    </citation>
    <scope>NUCLEOTIDE SEQUENCE</scope>
    <source>
        <strain evidence="9">3725 D1 iv</strain>
    </source>
</reference>
<dbReference type="Proteomes" id="UP001219389">
    <property type="component" value="Unassembled WGS sequence"/>
</dbReference>
<evidence type="ECO:0000313" key="5">
    <source>
        <dbReference type="EMBL" id="KAA4663274.1"/>
    </source>
</evidence>
<reference evidence="6" key="6">
    <citation type="submission" date="2022-10" db="EMBL/GenBank/DDBJ databases">
        <title>Human gut microbiome strain richness.</title>
        <authorList>
            <person name="Chen-Liaw A."/>
        </authorList>
    </citation>
    <scope>NUCLEOTIDE SEQUENCE</scope>
    <source>
        <strain evidence="7">BSD2780120875st1_E1_BSD2780120875_150330</strain>
        <strain evidence="6">F7_m1001271B151109d0_201107</strain>
        <strain evidence="8">RTP21484st1_H8_RTP21484_190118</strain>
    </source>
</reference>
<dbReference type="AlphaFoldDB" id="A0A139L361"/>
<protein>
    <submittedName>
        <fullName evidence="4">Acyloxyacyl hydrolase</fullName>
    </submittedName>
</protein>
<evidence type="ECO:0000313" key="4">
    <source>
        <dbReference type="EMBL" id="KAA4622332.1"/>
    </source>
</evidence>
<dbReference type="EMBL" id="VWFO01000019">
    <property type="protein sequence ID" value="KAA4663274.1"/>
    <property type="molecule type" value="Genomic_DNA"/>
</dbReference>
<dbReference type="GO" id="GO:0016787">
    <property type="term" value="F:hydrolase activity"/>
    <property type="evidence" value="ECO:0007669"/>
    <property type="project" value="UniProtKB-KW"/>
</dbReference>
<evidence type="ECO:0000313" key="14">
    <source>
        <dbReference type="Proteomes" id="UP000318823"/>
    </source>
</evidence>
<feature type="signal peptide" evidence="2">
    <location>
        <begin position="1"/>
        <end position="26"/>
    </location>
</feature>
<evidence type="ECO:0000313" key="15">
    <source>
        <dbReference type="Proteomes" id="UP000365824"/>
    </source>
</evidence>
<keyword evidence="1" id="KW-0175">Coiled coil</keyword>
<name>A0A139L361_BACOV</name>
<evidence type="ECO:0000313" key="16">
    <source>
        <dbReference type="Proteomes" id="UP000424805"/>
    </source>
</evidence>
<proteinExistence type="predicted"/>
<evidence type="ECO:0000313" key="11">
    <source>
        <dbReference type="EMBL" id="RHH48197.1"/>
    </source>
</evidence>
<dbReference type="Gene3D" id="2.40.160.20">
    <property type="match status" value="1"/>
</dbReference>
<evidence type="ECO:0000313" key="12">
    <source>
        <dbReference type="Proteomes" id="UP000266492"/>
    </source>
</evidence>
<dbReference type="Proteomes" id="UP001215078">
    <property type="component" value="Unassembled WGS sequence"/>
</dbReference>
<dbReference type="Proteomes" id="UP000424805">
    <property type="component" value="Unassembled WGS sequence"/>
</dbReference>
<dbReference type="InterPro" id="IPR018550">
    <property type="entry name" value="Lipid-A_deacylase-rel"/>
</dbReference>
<evidence type="ECO:0000313" key="17">
    <source>
        <dbReference type="Proteomes" id="UP000435985"/>
    </source>
</evidence>
<dbReference type="Proteomes" id="UP001214017">
    <property type="component" value="Unassembled WGS sequence"/>
</dbReference>
<dbReference type="Proteomes" id="UP000435985">
    <property type="component" value="Unassembled WGS sequence"/>
</dbReference>
<keyword evidence="2" id="KW-0732">Signal</keyword>